<name>A0A8H5B898_9AGAR</name>
<accession>A0A8H5B898</accession>
<dbReference type="AlphaFoldDB" id="A0A8H5B898"/>
<dbReference type="CDD" id="cd02440">
    <property type="entry name" value="AdoMet_MTases"/>
    <property type="match status" value="1"/>
</dbReference>
<dbReference type="InterPro" id="IPR041698">
    <property type="entry name" value="Methyltransf_25"/>
</dbReference>
<evidence type="ECO:0000256" key="1">
    <source>
        <dbReference type="SAM" id="MobiDB-lite"/>
    </source>
</evidence>
<dbReference type="Gene3D" id="3.40.50.150">
    <property type="entry name" value="Vaccinia Virus protein VP39"/>
    <property type="match status" value="1"/>
</dbReference>
<dbReference type="OrthoDB" id="184880at2759"/>
<feature type="compositionally biased region" description="Polar residues" evidence="1">
    <location>
        <begin position="1"/>
        <end position="23"/>
    </location>
</feature>
<feature type="domain" description="Methyltransferase" evidence="2">
    <location>
        <begin position="64"/>
        <end position="158"/>
    </location>
</feature>
<dbReference type="SUPFAM" id="SSF53335">
    <property type="entry name" value="S-adenosyl-L-methionine-dependent methyltransferases"/>
    <property type="match status" value="1"/>
</dbReference>
<evidence type="ECO:0000313" key="4">
    <source>
        <dbReference type="Proteomes" id="UP000567179"/>
    </source>
</evidence>
<dbReference type="Pfam" id="PF13649">
    <property type="entry name" value="Methyltransf_25"/>
    <property type="match status" value="1"/>
</dbReference>
<dbReference type="EMBL" id="JAACJJ010000030">
    <property type="protein sequence ID" value="KAF5318605.1"/>
    <property type="molecule type" value="Genomic_DNA"/>
</dbReference>
<feature type="region of interest" description="Disordered" evidence="1">
    <location>
        <begin position="1"/>
        <end position="25"/>
    </location>
</feature>
<reference evidence="3 4" key="1">
    <citation type="journal article" date="2020" name="ISME J.">
        <title>Uncovering the hidden diversity of litter-decomposition mechanisms in mushroom-forming fungi.</title>
        <authorList>
            <person name="Floudas D."/>
            <person name="Bentzer J."/>
            <person name="Ahren D."/>
            <person name="Johansson T."/>
            <person name="Persson P."/>
            <person name="Tunlid A."/>
        </authorList>
    </citation>
    <scope>NUCLEOTIDE SEQUENCE [LARGE SCALE GENOMIC DNA]</scope>
    <source>
        <strain evidence="3 4">CBS 101986</strain>
    </source>
</reference>
<organism evidence="3 4">
    <name type="scientific">Psilocybe cf. subviscida</name>
    <dbReference type="NCBI Taxonomy" id="2480587"/>
    <lineage>
        <taxon>Eukaryota</taxon>
        <taxon>Fungi</taxon>
        <taxon>Dikarya</taxon>
        <taxon>Basidiomycota</taxon>
        <taxon>Agaricomycotina</taxon>
        <taxon>Agaricomycetes</taxon>
        <taxon>Agaricomycetidae</taxon>
        <taxon>Agaricales</taxon>
        <taxon>Agaricineae</taxon>
        <taxon>Strophariaceae</taxon>
        <taxon>Psilocybe</taxon>
    </lineage>
</organism>
<dbReference type="Proteomes" id="UP000567179">
    <property type="component" value="Unassembled WGS sequence"/>
</dbReference>
<sequence>MSTSEETPGSDSNLEGRSTSSNGYLLPYNDTEIRRLLEQQKSLSDIYEGRVVIAPVRLKEGSEVLDVGTGAGAWALDFVERYPKADTSKIICIDIGAAMFPKQHPPNITFQITSALAMPAEWTNKFALVHQRLILSGIKYDEWEILIRDIHRITTSGGWAQLCENNAVYDVPGVAKGPATKRLTEAYKRLGELAGLDLLGCAKRIPVLMKAVGFVDIQVEERVTPLGAWNGDIGRTFADNMITVFRGLKAAVLKFGGMGVIQDGEDYDALMDEVEREWAAGPSAHVSWYVIIGRKSN</sequence>
<evidence type="ECO:0000313" key="3">
    <source>
        <dbReference type="EMBL" id="KAF5318605.1"/>
    </source>
</evidence>
<protein>
    <recommendedName>
        <fullName evidence="2">Methyltransferase domain-containing protein</fullName>
    </recommendedName>
</protein>
<keyword evidence="4" id="KW-1185">Reference proteome</keyword>
<comment type="caution">
    <text evidence="3">The sequence shown here is derived from an EMBL/GenBank/DDBJ whole genome shotgun (WGS) entry which is preliminary data.</text>
</comment>
<proteinExistence type="predicted"/>
<dbReference type="InterPro" id="IPR029063">
    <property type="entry name" value="SAM-dependent_MTases_sf"/>
</dbReference>
<gene>
    <name evidence="3" type="ORF">D9619_010823</name>
</gene>
<evidence type="ECO:0000259" key="2">
    <source>
        <dbReference type="Pfam" id="PF13649"/>
    </source>
</evidence>